<feature type="region of interest" description="Disordered" evidence="1">
    <location>
        <begin position="31"/>
        <end position="73"/>
    </location>
</feature>
<feature type="compositionally biased region" description="Basic and acidic residues" evidence="1">
    <location>
        <begin position="59"/>
        <end position="73"/>
    </location>
</feature>
<name>A0A4Z2E4W3_9TELE</name>
<organism evidence="2 3">
    <name type="scientific">Liparis tanakae</name>
    <name type="common">Tanaka's snailfish</name>
    <dbReference type="NCBI Taxonomy" id="230148"/>
    <lineage>
        <taxon>Eukaryota</taxon>
        <taxon>Metazoa</taxon>
        <taxon>Chordata</taxon>
        <taxon>Craniata</taxon>
        <taxon>Vertebrata</taxon>
        <taxon>Euteleostomi</taxon>
        <taxon>Actinopterygii</taxon>
        <taxon>Neopterygii</taxon>
        <taxon>Teleostei</taxon>
        <taxon>Neoteleostei</taxon>
        <taxon>Acanthomorphata</taxon>
        <taxon>Eupercaria</taxon>
        <taxon>Perciformes</taxon>
        <taxon>Cottioidei</taxon>
        <taxon>Cottales</taxon>
        <taxon>Liparidae</taxon>
        <taxon>Liparis</taxon>
    </lineage>
</organism>
<dbReference type="AlphaFoldDB" id="A0A4Z2E4W3"/>
<dbReference type="EMBL" id="SRLO01017911">
    <property type="protein sequence ID" value="TNN23610.1"/>
    <property type="molecule type" value="Genomic_DNA"/>
</dbReference>
<proteinExistence type="predicted"/>
<reference evidence="2 3" key="1">
    <citation type="submission" date="2019-03" db="EMBL/GenBank/DDBJ databases">
        <title>First draft genome of Liparis tanakae, snailfish: a comprehensive survey of snailfish specific genes.</title>
        <authorList>
            <person name="Kim W."/>
            <person name="Song I."/>
            <person name="Jeong J.-H."/>
            <person name="Kim D."/>
            <person name="Kim S."/>
            <person name="Ryu S."/>
            <person name="Song J.Y."/>
            <person name="Lee S.K."/>
        </authorList>
    </citation>
    <scope>NUCLEOTIDE SEQUENCE [LARGE SCALE GENOMIC DNA]</scope>
    <source>
        <tissue evidence="2">Muscle</tissue>
    </source>
</reference>
<evidence type="ECO:0000313" key="3">
    <source>
        <dbReference type="Proteomes" id="UP000314294"/>
    </source>
</evidence>
<protein>
    <submittedName>
        <fullName evidence="2">Uncharacterized protein</fullName>
    </submittedName>
</protein>
<dbReference type="Proteomes" id="UP000314294">
    <property type="component" value="Unassembled WGS sequence"/>
</dbReference>
<gene>
    <name evidence="2" type="ORF">EYF80_066268</name>
</gene>
<evidence type="ECO:0000256" key="1">
    <source>
        <dbReference type="SAM" id="MobiDB-lite"/>
    </source>
</evidence>
<evidence type="ECO:0000313" key="2">
    <source>
        <dbReference type="EMBL" id="TNN23610.1"/>
    </source>
</evidence>
<keyword evidence="3" id="KW-1185">Reference proteome</keyword>
<accession>A0A4Z2E4W3</accession>
<sequence>MRSPTLHGQLDTAETEGPPAVRVLVQVSLMNRSSPIGGDRGSRSSSRGRRVSTGAHKGQTPEERDLRLVVEVP</sequence>
<comment type="caution">
    <text evidence="2">The sequence shown here is derived from an EMBL/GenBank/DDBJ whole genome shotgun (WGS) entry which is preliminary data.</text>
</comment>